<dbReference type="VEuPathDB" id="VectorBase:AMEC014678"/>
<evidence type="ECO:0000313" key="2">
    <source>
        <dbReference type="Proteomes" id="UP000075902"/>
    </source>
</evidence>
<accession>A0A182U693</accession>
<dbReference type="AlphaFoldDB" id="A0A182U693"/>
<reference evidence="1" key="2">
    <citation type="submission" date="2020-05" db="UniProtKB">
        <authorList>
            <consortium name="EnsemblMetazoa"/>
        </authorList>
    </citation>
    <scope>IDENTIFICATION</scope>
    <source>
        <strain evidence="1">CM1001059</strain>
    </source>
</reference>
<protein>
    <submittedName>
        <fullName evidence="1">Uncharacterized protein</fullName>
    </submittedName>
</protein>
<organism evidence="1 2">
    <name type="scientific">Anopheles melas</name>
    <dbReference type="NCBI Taxonomy" id="34690"/>
    <lineage>
        <taxon>Eukaryota</taxon>
        <taxon>Metazoa</taxon>
        <taxon>Ecdysozoa</taxon>
        <taxon>Arthropoda</taxon>
        <taxon>Hexapoda</taxon>
        <taxon>Insecta</taxon>
        <taxon>Pterygota</taxon>
        <taxon>Neoptera</taxon>
        <taxon>Endopterygota</taxon>
        <taxon>Diptera</taxon>
        <taxon>Nematocera</taxon>
        <taxon>Culicoidea</taxon>
        <taxon>Culicidae</taxon>
        <taxon>Anophelinae</taxon>
        <taxon>Anopheles</taxon>
    </lineage>
</organism>
<dbReference type="Proteomes" id="UP000075902">
    <property type="component" value="Unassembled WGS sequence"/>
</dbReference>
<keyword evidence="2" id="KW-1185">Reference proteome</keyword>
<evidence type="ECO:0000313" key="1">
    <source>
        <dbReference type="EnsemblMetazoa" id="AMEC014678-PA"/>
    </source>
</evidence>
<reference evidence="2" key="1">
    <citation type="submission" date="2014-01" db="EMBL/GenBank/DDBJ databases">
        <title>The Genome Sequence of Anopheles melas CM1001059_A (V2).</title>
        <authorList>
            <consortium name="The Broad Institute Genomics Platform"/>
            <person name="Neafsey D.E."/>
            <person name="Besansky N."/>
            <person name="Howell P."/>
            <person name="Walton C."/>
            <person name="Young S.K."/>
            <person name="Zeng Q."/>
            <person name="Gargeya S."/>
            <person name="Fitzgerald M."/>
            <person name="Haas B."/>
            <person name="Abouelleil A."/>
            <person name="Allen A.W."/>
            <person name="Alvarado L."/>
            <person name="Arachchi H.M."/>
            <person name="Berlin A.M."/>
            <person name="Chapman S.B."/>
            <person name="Gainer-Dewar J."/>
            <person name="Goldberg J."/>
            <person name="Griggs A."/>
            <person name="Gujja S."/>
            <person name="Hansen M."/>
            <person name="Howarth C."/>
            <person name="Imamovic A."/>
            <person name="Ireland A."/>
            <person name="Larimer J."/>
            <person name="McCowan C."/>
            <person name="Murphy C."/>
            <person name="Pearson M."/>
            <person name="Poon T.W."/>
            <person name="Priest M."/>
            <person name="Roberts A."/>
            <person name="Saif S."/>
            <person name="Shea T."/>
            <person name="Sisk P."/>
            <person name="Sykes S."/>
            <person name="Wortman J."/>
            <person name="Nusbaum C."/>
            <person name="Birren B."/>
        </authorList>
    </citation>
    <scope>NUCLEOTIDE SEQUENCE [LARGE SCALE GENOMIC DNA]</scope>
    <source>
        <strain evidence="2">CM1001059</strain>
    </source>
</reference>
<proteinExistence type="predicted"/>
<dbReference type="EnsemblMetazoa" id="AMEC014678-RA">
    <property type="protein sequence ID" value="AMEC014678-PA"/>
    <property type="gene ID" value="AMEC014678"/>
</dbReference>
<name>A0A182U693_9DIPT</name>
<sequence length="154" mass="17490">MGFGRKHKYISTTIIAILHLAARLLQWCRRRQRQLQCKSTHAARRQQSQQPEASVRTARIYLIRPKAHPNRSGHLDRSPVRVSTLRANALGGRTNCKYFGKGERERPHVRRHHRSERCSVFSARRMCAESVSPCADDGGGKCKTGTAHSIMSCM</sequence>